<dbReference type="GO" id="GO:0008703">
    <property type="term" value="F:5-amino-6-(5-phosphoribosylamino)uracil reductase activity"/>
    <property type="evidence" value="ECO:0007669"/>
    <property type="project" value="InterPro"/>
</dbReference>
<dbReference type="PANTHER" id="PTHR38011:SF12">
    <property type="entry name" value="BIFUNCTIONAL DEAMINASE-REDUCTASE DOMAIN PROTEIN"/>
    <property type="match status" value="1"/>
</dbReference>
<dbReference type="SUPFAM" id="SSF53597">
    <property type="entry name" value="Dihydrofolate reductase-like"/>
    <property type="match status" value="1"/>
</dbReference>
<reference evidence="2 3" key="1">
    <citation type="submission" date="2019-03" db="EMBL/GenBank/DDBJ databases">
        <title>Genomic Encyclopedia of Type Strains, Phase III (KMG-III): the genomes of soil and plant-associated and newly described type strains.</title>
        <authorList>
            <person name="Whitman W."/>
        </authorList>
    </citation>
    <scope>NUCLEOTIDE SEQUENCE [LARGE SCALE GENOMIC DNA]</scope>
    <source>
        <strain evidence="2 3">VKM Ac-2575</strain>
    </source>
</reference>
<dbReference type="Gene3D" id="3.40.430.10">
    <property type="entry name" value="Dihydrofolate Reductase, subunit A"/>
    <property type="match status" value="1"/>
</dbReference>
<dbReference type="InterPro" id="IPR024072">
    <property type="entry name" value="DHFR-like_dom_sf"/>
</dbReference>
<organism evidence="2 3">
    <name type="scientific">Kribbella voronezhensis</name>
    <dbReference type="NCBI Taxonomy" id="2512212"/>
    <lineage>
        <taxon>Bacteria</taxon>
        <taxon>Bacillati</taxon>
        <taxon>Actinomycetota</taxon>
        <taxon>Actinomycetes</taxon>
        <taxon>Propionibacteriales</taxon>
        <taxon>Kribbellaceae</taxon>
        <taxon>Kribbella</taxon>
    </lineage>
</organism>
<dbReference type="OrthoDB" id="2313602at2"/>
<accession>A0A4R7ST22</accession>
<dbReference type="EMBL" id="SOCE01000003">
    <property type="protein sequence ID" value="TDU82402.1"/>
    <property type="molecule type" value="Genomic_DNA"/>
</dbReference>
<keyword evidence="3" id="KW-1185">Reference proteome</keyword>
<name>A0A4R7ST22_9ACTN</name>
<gene>
    <name evidence="2" type="ORF">EV138_7292</name>
</gene>
<evidence type="ECO:0000313" key="2">
    <source>
        <dbReference type="EMBL" id="TDU82402.1"/>
    </source>
</evidence>
<dbReference type="InterPro" id="IPR050765">
    <property type="entry name" value="Riboflavin_Biosynth_HTPR"/>
</dbReference>
<dbReference type="RefSeq" id="WP_133985147.1">
    <property type="nucleotide sequence ID" value="NZ_SOCE01000003.1"/>
</dbReference>
<proteinExistence type="predicted"/>
<protein>
    <submittedName>
        <fullName evidence="2">Dihydrofolate reductase</fullName>
    </submittedName>
</protein>
<evidence type="ECO:0000313" key="3">
    <source>
        <dbReference type="Proteomes" id="UP000295151"/>
    </source>
</evidence>
<feature type="domain" description="Bacterial bifunctional deaminase-reductase C-terminal" evidence="1">
    <location>
        <begin position="3"/>
        <end position="198"/>
    </location>
</feature>
<comment type="caution">
    <text evidence="2">The sequence shown here is derived from an EMBL/GenBank/DDBJ whole genome shotgun (WGS) entry which is preliminary data.</text>
</comment>
<dbReference type="PANTHER" id="PTHR38011">
    <property type="entry name" value="DIHYDROFOLATE REDUCTASE FAMILY PROTEIN (AFU_ORTHOLOGUE AFUA_8G06820)"/>
    <property type="match status" value="1"/>
</dbReference>
<dbReference type="Proteomes" id="UP000295151">
    <property type="component" value="Unassembled WGS sequence"/>
</dbReference>
<dbReference type="Pfam" id="PF01872">
    <property type="entry name" value="RibD_C"/>
    <property type="match status" value="1"/>
</dbReference>
<dbReference type="InterPro" id="IPR002734">
    <property type="entry name" value="RibDG_C"/>
</dbReference>
<sequence length="213" mass="23099">MSKLRCHISISLDGYVAGPNQSMENPLGEGGEQLHDWVVPLASWREGHDKEGGEVNASNRVVEEVRENIGAAVMGRNMFGPIGGGPWADEEWKGWWGDNPPYHYPVFVVTHHPRDPVEMAGGTTFHFVTDGIESALAQAKEAADGKDVMLWGGGDVVGQYLAAGLLDELELHVVPILLGGGSRIFGEVGGVRLEQIRSVEAPGVTHLRYRVLK</sequence>
<dbReference type="AlphaFoldDB" id="A0A4R7ST22"/>
<evidence type="ECO:0000259" key="1">
    <source>
        <dbReference type="Pfam" id="PF01872"/>
    </source>
</evidence>
<dbReference type="GO" id="GO:0009231">
    <property type="term" value="P:riboflavin biosynthetic process"/>
    <property type="evidence" value="ECO:0007669"/>
    <property type="project" value="InterPro"/>
</dbReference>